<evidence type="ECO:0000313" key="5">
    <source>
        <dbReference type="EMBL" id="APJ02967.1"/>
    </source>
</evidence>
<keyword evidence="6" id="KW-1185">Reference proteome</keyword>
<gene>
    <name evidence="5" type="ORF">AXG55_03170</name>
</gene>
<dbReference type="GO" id="GO:0009231">
    <property type="term" value="P:riboflavin biosynthetic process"/>
    <property type="evidence" value="ECO:0007669"/>
    <property type="project" value="InterPro"/>
</dbReference>
<name>A0A1L4CYF3_9BACT</name>
<keyword evidence="3" id="KW-0560">Oxidoreductase</keyword>
<feature type="domain" description="Bacterial bifunctional deaminase-reductase C-terminal" evidence="4">
    <location>
        <begin position="14"/>
        <end position="218"/>
    </location>
</feature>
<evidence type="ECO:0000256" key="3">
    <source>
        <dbReference type="ARBA" id="ARBA00023002"/>
    </source>
</evidence>
<accession>A0A1L4CYF3</accession>
<evidence type="ECO:0000313" key="6">
    <source>
        <dbReference type="Proteomes" id="UP000184731"/>
    </source>
</evidence>
<dbReference type="KEGG" id="saqi:AXG55_03170"/>
<dbReference type="InterPro" id="IPR002734">
    <property type="entry name" value="RibDG_C"/>
</dbReference>
<reference evidence="5 6" key="1">
    <citation type="submission" date="2016-10" db="EMBL/GenBank/DDBJ databases">
        <title>Silvanigrella aquatica sp. nov., isolated from a freshwater lake located in the Black Forest, Germany, description of Silvanigrellaceae fam. nov., Silvanigrellales ord. nov., reclassification of the order Bdellovibrionales in the class Oligoflexia, reclassification of the families Bacteriovoracaceae and Halobacteriovoraceae in the new order Bacteriovoracales ord. nov., and reclassification of the family Pseudobacteriovoracaceae in the order Oligoflexiales.</title>
        <authorList>
            <person name="Hahn M.W."/>
            <person name="Schmidt J."/>
            <person name="Koll U."/>
            <person name="Rohde M."/>
            <person name="Verbag S."/>
            <person name="Pitt A."/>
            <person name="Nakai R."/>
            <person name="Naganuma T."/>
            <person name="Lang E."/>
        </authorList>
    </citation>
    <scope>NUCLEOTIDE SEQUENCE [LARGE SCALE GENOMIC DNA]</scope>
    <source>
        <strain evidence="5 6">MWH-Nonnen-W8red</strain>
    </source>
</reference>
<dbReference type="OrthoDB" id="5293897at2"/>
<dbReference type="InterPro" id="IPR050765">
    <property type="entry name" value="Riboflavin_Biosynth_HTPR"/>
</dbReference>
<dbReference type="AlphaFoldDB" id="A0A1L4CYF3"/>
<evidence type="ECO:0000256" key="2">
    <source>
        <dbReference type="ARBA" id="ARBA00022857"/>
    </source>
</evidence>
<dbReference type="Pfam" id="PF01872">
    <property type="entry name" value="RibD_C"/>
    <property type="match status" value="1"/>
</dbReference>
<dbReference type="Gene3D" id="3.40.430.10">
    <property type="entry name" value="Dihydrofolate Reductase, subunit A"/>
    <property type="match status" value="1"/>
</dbReference>
<dbReference type="SUPFAM" id="SSF53597">
    <property type="entry name" value="Dihydrofolate reductase-like"/>
    <property type="match status" value="1"/>
</dbReference>
<dbReference type="Proteomes" id="UP000184731">
    <property type="component" value="Chromosome"/>
</dbReference>
<evidence type="ECO:0000259" key="4">
    <source>
        <dbReference type="Pfam" id="PF01872"/>
    </source>
</evidence>
<sequence length="227" mass="25618">MSQFSCKDFHILNVMAATIDGKIASHNRQSSLERNLMGMLCSEDFERMRHAVASCDVVFIGARSMESELGAFRVSELTANKAEPEWIVFTRSGNFSFQHKFWGQKHIPKSIFFVTSFDLSEEPILKVGQKIEFCGEINYYLGNISGLIKYLIHNNKKRFALLGGGQLNAAFWEQGLVHELWLTLSPILIGNIQSPSLVSSSHLLSKKLECQKVTQSGDFVFINYKVS</sequence>
<dbReference type="PANTHER" id="PTHR38011:SF7">
    <property type="entry name" value="2,5-DIAMINO-6-RIBOSYLAMINO-4(3H)-PYRIMIDINONE 5'-PHOSPHATE REDUCTASE"/>
    <property type="match status" value="1"/>
</dbReference>
<dbReference type="GO" id="GO:0008703">
    <property type="term" value="F:5-amino-6-(5-phosphoribosylamino)uracil reductase activity"/>
    <property type="evidence" value="ECO:0007669"/>
    <property type="project" value="InterPro"/>
</dbReference>
<protein>
    <recommendedName>
        <fullName evidence="4">Bacterial bifunctional deaminase-reductase C-terminal domain-containing protein</fullName>
    </recommendedName>
</protein>
<dbReference type="STRING" id="1915309.AXG55_03170"/>
<evidence type="ECO:0000256" key="1">
    <source>
        <dbReference type="ARBA" id="ARBA00005104"/>
    </source>
</evidence>
<keyword evidence="2" id="KW-0521">NADP</keyword>
<proteinExistence type="predicted"/>
<organism evidence="5 6">
    <name type="scientific">Silvanigrella aquatica</name>
    <dbReference type="NCBI Taxonomy" id="1915309"/>
    <lineage>
        <taxon>Bacteria</taxon>
        <taxon>Pseudomonadati</taxon>
        <taxon>Bdellovibrionota</taxon>
        <taxon>Oligoflexia</taxon>
        <taxon>Silvanigrellales</taxon>
        <taxon>Silvanigrellaceae</taxon>
        <taxon>Silvanigrella</taxon>
    </lineage>
</organism>
<dbReference type="PANTHER" id="PTHR38011">
    <property type="entry name" value="DIHYDROFOLATE REDUCTASE FAMILY PROTEIN (AFU_ORTHOLOGUE AFUA_8G06820)"/>
    <property type="match status" value="1"/>
</dbReference>
<dbReference type="InterPro" id="IPR024072">
    <property type="entry name" value="DHFR-like_dom_sf"/>
</dbReference>
<comment type="pathway">
    <text evidence="1">Cofactor biosynthesis; riboflavin biosynthesis.</text>
</comment>
<dbReference type="EMBL" id="CP017834">
    <property type="protein sequence ID" value="APJ02967.1"/>
    <property type="molecule type" value="Genomic_DNA"/>
</dbReference>
<dbReference type="RefSeq" id="WP_148696681.1">
    <property type="nucleotide sequence ID" value="NZ_CP017834.1"/>
</dbReference>